<sequence>MMASSLAPPIFAETEILRLDQLIPSLDWIAVHCRELPLLEQTLPHPDQD</sequence>
<dbReference type="EMBL" id="GBRH01228341">
    <property type="protein sequence ID" value="JAD69554.1"/>
    <property type="molecule type" value="Transcribed_RNA"/>
</dbReference>
<dbReference type="AlphaFoldDB" id="A0A0A9BZU0"/>
<protein>
    <submittedName>
        <fullName evidence="1">Uncharacterized protein</fullName>
    </submittedName>
</protein>
<accession>A0A0A9BZU0</accession>
<proteinExistence type="predicted"/>
<name>A0A0A9BZU0_ARUDO</name>
<organism evidence="1">
    <name type="scientific">Arundo donax</name>
    <name type="common">Giant reed</name>
    <name type="synonym">Donax arundinaceus</name>
    <dbReference type="NCBI Taxonomy" id="35708"/>
    <lineage>
        <taxon>Eukaryota</taxon>
        <taxon>Viridiplantae</taxon>
        <taxon>Streptophyta</taxon>
        <taxon>Embryophyta</taxon>
        <taxon>Tracheophyta</taxon>
        <taxon>Spermatophyta</taxon>
        <taxon>Magnoliopsida</taxon>
        <taxon>Liliopsida</taxon>
        <taxon>Poales</taxon>
        <taxon>Poaceae</taxon>
        <taxon>PACMAD clade</taxon>
        <taxon>Arundinoideae</taxon>
        <taxon>Arundineae</taxon>
        <taxon>Arundo</taxon>
    </lineage>
</organism>
<evidence type="ECO:0000313" key="1">
    <source>
        <dbReference type="EMBL" id="JAD69554.1"/>
    </source>
</evidence>
<reference evidence="1" key="2">
    <citation type="journal article" date="2015" name="Data Brief">
        <title>Shoot transcriptome of the giant reed, Arundo donax.</title>
        <authorList>
            <person name="Barrero R.A."/>
            <person name="Guerrero F.D."/>
            <person name="Moolhuijzen P."/>
            <person name="Goolsby J.A."/>
            <person name="Tidwell J."/>
            <person name="Bellgard S.E."/>
            <person name="Bellgard M.I."/>
        </authorList>
    </citation>
    <scope>NUCLEOTIDE SEQUENCE</scope>
    <source>
        <tissue evidence="1">Shoot tissue taken approximately 20 cm above the soil surface</tissue>
    </source>
</reference>
<reference evidence="1" key="1">
    <citation type="submission" date="2014-09" db="EMBL/GenBank/DDBJ databases">
        <authorList>
            <person name="Magalhaes I.L.F."/>
            <person name="Oliveira U."/>
            <person name="Santos F.R."/>
            <person name="Vidigal T.H.D.A."/>
            <person name="Brescovit A.D."/>
            <person name="Santos A.J."/>
        </authorList>
    </citation>
    <scope>NUCLEOTIDE SEQUENCE</scope>
    <source>
        <tissue evidence="1">Shoot tissue taken approximately 20 cm above the soil surface</tissue>
    </source>
</reference>